<evidence type="ECO:0000313" key="1">
    <source>
        <dbReference type="EMBL" id="EEH63483.1"/>
    </source>
</evidence>
<evidence type="ECO:0000313" key="2">
    <source>
        <dbReference type="Proteomes" id="UP000010301"/>
    </source>
</evidence>
<dbReference type="Pfam" id="PF16154">
    <property type="entry name" value="DUF4862"/>
    <property type="match status" value="1"/>
</dbReference>
<dbReference type="OrthoDB" id="7307665at2"/>
<dbReference type="Proteomes" id="UP000010301">
    <property type="component" value="Unassembled WGS sequence"/>
</dbReference>
<dbReference type="AlphaFoldDB" id="C0W1W7"/>
<dbReference type="STRING" id="525245.HMPREF0044_1407"/>
<accession>C0W1W7</accession>
<name>C0W1W7_9ACTO</name>
<keyword evidence="2" id="KW-1185">Reference proteome</keyword>
<organism evidence="1 2">
    <name type="scientific">Gleimia coleocanis DSM 15436</name>
    <dbReference type="NCBI Taxonomy" id="525245"/>
    <lineage>
        <taxon>Bacteria</taxon>
        <taxon>Bacillati</taxon>
        <taxon>Actinomycetota</taxon>
        <taxon>Actinomycetes</taxon>
        <taxon>Actinomycetales</taxon>
        <taxon>Actinomycetaceae</taxon>
        <taxon>Gleimia</taxon>
    </lineage>
</organism>
<dbReference type="HOGENOM" id="CLU_077119_1_0_11"/>
<protein>
    <recommendedName>
        <fullName evidence="3">DUF4862 domain-containing protein</fullName>
    </recommendedName>
</protein>
<evidence type="ECO:0008006" key="3">
    <source>
        <dbReference type="Google" id="ProtNLM"/>
    </source>
</evidence>
<dbReference type="EMBL" id="ACFG01000034">
    <property type="protein sequence ID" value="EEH63483.1"/>
    <property type="molecule type" value="Genomic_DNA"/>
</dbReference>
<dbReference type="RefSeq" id="WP_006546265.1">
    <property type="nucleotide sequence ID" value="NZ_DS999540.1"/>
</dbReference>
<gene>
    <name evidence="1" type="ORF">HMPREF0044_1407</name>
</gene>
<dbReference type="eggNOG" id="COG0648">
    <property type="taxonomic scope" value="Bacteria"/>
</dbReference>
<dbReference type="InterPro" id="IPR032344">
    <property type="entry name" value="DUF4862"/>
</dbReference>
<comment type="caution">
    <text evidence="1">The sequence shown here is derived from an EMBL/GenBank/DDBJ whole genome shotgun (WGS) entry which is preliminary data.</text>
</comment>
<reference evidence="1 2" key="1">
    <citation type="submission" date="2009-01" db="EMBL/GenBank/DDBJ databases">
        <authorList>
            <person name="Qin X."/>
            <person name="Bachman B."/>
            <person name="Battles P."/>
            <person name="Bell A."/>
            <person name="Bess C."/>
            <person name="Bickham C."/>
            <person name="Chaboub L."/>
            <person name="Chen D."/>
            <person name="Coyle M."/>
            <person name="Deiros D.R."/>
            <person name="Dinh H."/>
            <person name="Forbes L."/>
            <person name="Fowler G."/>
            <person name="Francisco L."/>
            <person name="Fu Q."/>
            <person name="Gubbala S."/>
            <person name="Hale W."/>
            <person name="Han Y."/>
            <person name="Hemphill L."/>
            <person name="Highlander S.K."/>
            <person name="Hirani K."/>
            <person name="Hogues M."/>
            <person name="Jackson L."/>
            <person name="Jakkamsetti A."/>
            <person name="Javaid M."/>
            <person name="Jiang H."/>
            <person name="Korchina V."/>
            <person name="Kovar C."/>
            <person name="Lara F."/>
            <person name="Lee S."/>
            <person name="Mata R."/>
            <person name="Mathew T."/>
            <person name="Moen C."/>
            <person name="Morales K."/>
            <person name="Munidasa M."/>
            <person name="Nazareth L."/>
            <person name="Ngo R."/>
            <person name="Nguyen L."/>
            <person name="Okwuonu G."/>
            <person name="Ongeri F."/>
            <person name="Patil S."/>
            <person name="Petrosino J."/>
            <person name="Pham C."/>
            <person name="Pham P."/>
            <person name="Pu L.-L."/>
            <person name="Puazo M."/>
            <person name="Raj R."/>
            <person name="Reid J."/>
            <person name="Rouhana J."/>
            <person name="Saada N."/>
            <person name="Shang Y."/>
            <person name="Simmons D."/>
            <person name="Thornton R."/>
            <person name="Warren J."/>
            <person name="Weissenberger G."/>
            <person name="Zhang J."/>
            <person name="Zhang L."/>
            <person name="Zhou C."/>
            <person name="Zhu D."/>
            <person name="Muzny D."/>
            <person name="Worley K."/>
            <person name="Gibbs R."/>
        </authorList>
    </citation>
    <scope>NUCLEOTIDE SEQUENCE [LARGE SCALE GENOMIC DNA]</scope>
    <source>
        <strain evidence="1 2">DSM 15436</strain>
    </source>
</reference>
<proteinExistence type="predicted"/>
<sequence>MSTPFLVGAYAALPAEKAEQVDFYTALAETGWINGIEIPYPGIFATDFEWLTQQLKGRFPHSVITAIPGTMGRMGVNKSFGLASPENDSRLEGLQFVNDILTTIDQMHQYAGERIVTGVEIHSAPGVEADKEAFKRSLDTLSNSFDAAGLDLIIEHCDAYNPAVPGEKRFLTVTDEIWAARDTLARLTLNWGRSVVETHDAKVPAKHLQEILDADLLAGVMFSGAGAEATQYGPVWADAHLPLVTDEPTSWMTPELVRECMDMARGHETYKGIKIQTPKTASIEERLQFLTNIKEAMGY</sequence>